<feature type="transmembrane region" description="Helical" evidence="8">
    <location>
        <begin position="238"/>
        <end position="263"/>
    </location>
</feature>
<evidence type="ECO:0000256" key="4">
    <source>
        <dbReference type="ARBA" id="ARBA00022692"/>
    </source>
</evidence>
<protein>
    <submittedName>
        <fullName evidence="11">Na( )/H( ) antiporter subunit D</fullName>
    </submittedName>
</protein>
<keyword evidence="3" id="KW-1003">Cell membrane</keyword>
<proteinExistence type="inferred from homology"/>
<dbReference type="InterPro" id="IPR001750">
    <property type="entry name" value="ND/Mrp_TM"/>
</dbReference>
<evidence type="ECO:0000256" key="6">
    <source>
        <dbReference type="ARBA" id="ARBA00023136"/>
    </source>
</evidence>
<reference evidence="10 12" key="1">
    <citation type="journal article" date="2015" name="Genome Announc.">
        <title>Complete Genome Sequences for Two Strains of a Novel Fastidious, Partially Acid-Fast, Gram-Positive Corynebacterineae Bacterium, Derived from Human Clinical Samples.</title>
        <authorList>
            <person name="Nicholson A.C."/>
            <person name="Bell M."/>
            <person name="Humrighouse B.W."/>
            <person name="McQuiston J.R."/>
        </authorList>
    </citation>
    <scope>NUCLEOTIDE SEQUENCE [LARGE SCALE GENOMIC DNA]</scope>
    <source>
        <strain evidence="10 12">X1698</strain>
    </source>
</reference>
<evidence type="ECO:0000313" key="11">
    <source>
        <dbReference type="EMBL" id="VHO01062.1"/>
    </source>
</evidence>
<dbReference type="Proteomes" id="UP000324288">
    <property type="component" value="Chromosome"/>
</dbReference>
<evidence type="ECO:0000256" key="5">
    <source>
        <dbReference type="ARBA" id="ARBA00022989"/>
    </source>
</evidence>
<reference evidence="10" key="2">
    <citation type="journal article" date="2016" name="Int. J. Syst. Evol. Microbiol.">
        <title>Lawsonella clevelandensis gen. nov., sp. nov., a new member of the suborder Corynebacterineae isolated from human abscesses.</title>
        <authorList>
            <person name="Bell M.E."/>
            <person name="Bernard K.A."/>
            <person name="Harrington S.M."/>
            <person name="Patel N.B."/>
            <person name="Tucker T.A."/>
            <person name="Metcalfe M.G."/>
            <person name="McQuiston J.R."/>
        </authorList>
    </citation>
    <scope>NUCLEOTIDE SEQUENCE</scope>
    <source>
        <strain evidence="10">X1698</strain>
    </source>
</reference>
<keyword evidence="6 8" id="KW-0472">Membrane</keyword>
<feature type="transmembrane region" description="Helical" evidence="8">
    <location>
        <begin position="71"/>
        <end position="96"/>
    </location>
</feature>
<keyword evidence="13" id="KW-1185">Reference proteome</keyword>
<evidence type="ECO:0000259" key="9">
    <source>
        <dbReference type="Pfam" id="PF00361"/>
    </source>
</evidence>
<evidence type="ECO:0000313" key="13">
    <source>
        <dbReference type="Proteomes" id="UP000324288"/>
    </source>
</evidence>
<gene>
    <name evidence="11" type="primary">mrpD</name>
    <name evidence="10" type="ORF">AL705_05690</name>
    <name evidence="11" type="ORF">LC603019_01119</name>
</gene>
<keyword evidence="4 7" id="KW-0812">Transmembrane</keyword>
<evidence type="ECO:0000256" key="8">
    <source>
        <dbReference type="SAM" id="Phobius"/>
    </source>
</evidence>
<keyword evidence="5 8" id="KW-1133">Transmembrane helix</keyword>
<feature type="transmembrane region" description="Helical" evidence="8">
    <location>
        <begin position="327"/>
        <end position="351"/>
    </location>
</feature>
<name>A0A0M4MY05_9ACTN</name>
<feature type="transmembrane region" description="Helical" evidence="8">
    <location>
        <begin position="372"/>
        <end position="390"/>
    </location>
</feature>
<evidence type="ECO:0000256" key="1">
    <source>
        <dbReference type="ARBA" id="ARBA00004651"/>
    </source>
</evidence>
<feature type="transmembrane region" description="Helical" evidence="8">
    <location>
        <begin position="269"/>
        <end position="288"/>
    </location>
</feature>
<dbReference type="PANTHER" id="PTHR42703">
    <property type="entry name" value="NADH DEHYDROGENASE"/>
    <property type="match status" value="1"/>
</dbReference>
<dbReference type="EMBL" id="CP012390">
    <property type="protein sequence ID" value="ALE19168.1"/>
    <property type="molecule type" value="Genomic_DNA"/>
</dbReference>
<feature type="transmembrane region" description="Helical" evidence="8">
    <location>
        <begin position="467"/>
        <end position="488"/>
    </location>
</feature>
<dbReference type="PANTHER" id="PTHR42703:SF1">
    <property type="entry name" value="NA(+)_H(+) ANTIPORTER SUBUNIT D1"/>
    <property type="match status" value="1"/>
</dbReference>
<dbReference type="PATRIC" id="fig|1562462.4.peg.1172"/>
<dbReference type="Proteomes" id="UP000068137">
    <property type="component" value="Chromosome"/>
</dbReference>
<dbReference type="OrthoDB" id="9768329at2"/>
<dbReference type="RefSeq" id="WP_053962190.1">
    <property type="nucleotide sequence ID" value="NZ_CAMJVL010000010.1"/>
</dbReference>
<reference evidence="11 13" key="3">
    <citation type="submission" date="2019-04" db="EMBL/GenBank/DDBJ databases">
        <authorList>
            <person name="Seth-Smith MB H."/>
            <person name="Seth-Smith H."/>
        </authorList>
    </citation>
    <scope>NUCLEOTIDE SEQUENCE [LARGE SCALE GENOMIC DNA]</scope>
    <source>
        <strain evidence="11">USB-603019</strain>
    </source>
</reference>
<evidence type="ECO:0000256" key="2">
    <source>
        <dbReference type="ARBA" id="ARBA00005346"/>
    </source>
</evidence>
<accession>A0A0M4MY05</accession>
<evidence type="ECO:0000256" key="7">
    <source>
        <dbReference type="RuleBase" id="RU000320"/>
    </source>
</evidence>
<feature type="transmembrane region" description="Helical" evidence="8">
    <location>
        <begin position="161"/>
        <end position="182"/>
    </location>
</feature>
<dbReference type="GO" id="GO:0005886">
    <property type="term" value="C:plasma membrane"/>
    <property type="evidence" value="ECO:0007669"/>
    <property type="project" value="UniProtKB-SubCell"/>
</dbReference>
<dbReference type="EMBL" id="LR584267">
    <property type="protein sequence ID" value="VHO01062.1"/>
    <property type="molecule type" value="Genomic_DNA"/>
</dbReference>
<feature type="transmembrane region" description="Helical" evidence="8">
    <location>
        <begin position="32"/>
        <end position="51"/>
    </location>
</feature>
<dbReference type="InterPro" id="IPR050586">
    <property type="entry name" value="CPA3_Na-H_Antiporter_D"/>
</dbReference>
<sequence length="511" mass="54522">MTLAPLLPLWVAIPLVTAVLMVFAQPLALRRVIYLAVPSLSVIGAFVLLYQHRNHAVIAEQVGGFARGIGISFASDAFSALMLAATGILIIASAWFAISIGEDEHNRFFPTLTLVLMAGVNGAILTADLFNLFVWIEVMLMPSYALLAITGTWRRIGVDRMFVVVNLLTSSVFLLGVIYIYGAVGEVNIAVLAGSAANEPQVGIAITVCLIALCVKAGVVPVHGWLPRAYPATSAAVMGLFSGLHTKVAIYAIYRIVSTIFIFDTRGQWIIVVVLCFTMLVGSFGSLGEQRIRGSLAFQMVCGVGYILIALALAANTSDIEARAVALGAGIFYLIHHMLTMGSLILTSGAIEETYGSGRFDRLDGLQRREPLAAGIMAGGMLSLVGFPPFSGVLAKVGIAQSAATAGGALGWTVIAVIIISSLGSLLSMMYLWKGVFWGPQMAMYRPIGAEKFQPVEDDLVINKKQLLPGAFLLLLSLAAFFGAGWLVDQTTRAGFSLLDISDYMWAVLHV</sequence>
<comment type="subcellular location">
    <subcellularLocation>
        <location evidence="1">Cell membrane</location>
        <topology evidence="1">Multi-pass membrane protein</topology>
    </subcellularLocation>
    <subcellularLocation>
        <location evidence="7">Membrane</location>
        <topology evidence="7">Multi-pass membrane protein</topology>
    </subcellularLocation>
</comment>
<evidence type="ECO:0000313" key="10">
    <source>
        <dbReference type="EMBL" id="ALE19168.1"/>
    </source>
</evidence>
<feature type="transmembrane region" description="Helical" evidence="8">
    <location>
        <begin position="410"/>
        <end position="433"/>
    </location>
</feature>
<dbReference type="Pfam" id="PF00361">
    <property type="entry name" value="Proton_antipo_M"/>
    <property type="match status" value="1"/>
</dbReference>
<organism evidence="10 12">
    <name type="scientific">Lawsonella clevelandensis</name>
    <dbReference type="NCBI Taxonomy" id="1528099"/>
    <lineage>
        <taxon>Bacteria</taxon>
        <taxon>Bacillati</taxon>
        <taxon>Actinomycetota</taxon>
        <taxon>Actinomycetes</taxon>
        <taxon>Mycobacteriales</taxon>
        <taxon>Lawsonellaceae</taxon>
        <taxon>Lawsonella</taxon>
    </lineage>
</organism>
<dbReference type="AlphaFoldDB" id="A0A0M4MY05"/>
<dbReference type="STRING" id="1528099.AL705_05690"/>
<feature type="transmembrane region" description="Helical" evidence="8">
    <location>
        <begin position="295"/>
        <end position="315"/>
    </location>
</feature>
<evidence type="ECO:0000313" key="12">
    <source>
        <dbReference type="Proteomes" id="UP000068137"/>
    </source>
</evidence>
<feature type="transmembrane region" description="Helical" evidence="8">
    <location>
        <begin position="108"/>
        <end position="126"/>
    </location>
</feature>
<dbReference type="KEGG" id="cbq:AL705_05690"/>
<comment type="similarity">
    <text evidence="2">Belongs to the CPA3 antiporters (TC 2.A.63) subunit D family.</text>
</comment>
<evidence type="ECO:0000256" key="3">
    <source>
        <dbReference type="ARBA" id="ARBA00022475"/>
    </source>
</evidence>
<feature type="transmembrane region" description="Helical" evidence="8">
    <location>
        <begin position="202"/>
        <end position="226"/>
    </location>
</feature>
<feature type="transmembrane region" description="Helical" evidence="8">
    <location>
        <begin position="6"/>
        <end position="25"/>
    </location>
</feature>
<feature type="domain" description="NADH:quinone oxidoreductase/Mrp antiporter transmembrane" evidence="9">
    <location>
        <begin position="128"/>
        <end position="414"/>
    </location>
</feature>